<dbReference type="Pfam" id="PF13193">
    <property type="entry name" value="AMP-binding_C"/>
    <property type="match status" value="1"/>
</dbReference>
<gene>
    <name evidence="4" type="ORF">F4560_001889</name>
</gene>
<dbReference type="Pfam" id="PF00501">
    <property type="entry name" value="AMP-binding"/>
    <property type="match status" value="1"/>
</dbReference>
<dbReference type="PANTHER" id="PTHR43352:SF1">
    <property type="entry name" value="ANTHRANILATE--COA LIGASE"/>
    <property type="match status" value="1"/>
</dbReference>
<proteinExistence type="predicted"/>
<feature type="domain" description="AMP-binding enzyme C-terminal" evidence="3">
    <location>
        <begin position="394"/>
        <end position="472"/>
    </location>
</feature>
<name>A0A7W9LZS4_9PSEU</name>
<dbReference type="PANTHER" id="PTHR43352">
    <property type="entry name" value="ACETYL-COA SYNTHETASE"/>
    <property type="match status" value="1"/>
</dbReference>
<protein>
    <submittedName>
        <fullName evidence="4">Fatty acid CoA ligase FadD22</fullName>
    </submittedName>
</protein>
<dbReference type="Gene3D" id="3.30.300.30">
    <property type="match status" value="1"/>
</dbReference>
<accession>A0A7W9LZS4</accession>
<dbReference type="SUPFAM" id="SSF56801">
    <property type="entry name" value="Acetyl-CoA synthetase-like"/>
    <property type="match status" value="1"/>
</dbReference>
<dbReference type="EMBL" id="JACHMO010000001">
    <property type="protein sequence ID" value="MBB5802121.1"/>
    <property type="molecule type" value="Genomic_DNA"/>
</dbReference>
<dbReference type="InterPro" id="IPR042099">
    <property type="entry name" value="ANL_N_sf"/>
</dbReference>
<reference evidence="4 5" key="1">
    <citation type="submission" date="2020-08" db="EMBL/GenBank/DDBJ databases">
        <title>Sequencing the genomes of 1000 actinobacteria strains.</title>
        <authorList>
            <person name="Klenk H.-P."/>
        </authorList>
    </citation>
    <scope>NUCLEOTIDE SEQUENCE [LARGE SCALE GENOMIC DNA]</scope>
    <source>
        <strain evidence="4 5">DSM 45486</strain>
    </source>
</reference>
<keyword evidence="5" id="KW-1185">Reference proteome</keyword>
<dbReference type="GO" id="GO:0044550">
    <property type="term" value="P:secondary metabolite biosynthetic process"/>
    <property type="evidence" value="ECO:0007669"/>
    <property type="project" value="TreeGrafter"/>
</dbReference>
<comment type="caution">
    <text evidence="4">The sequence shown here is derived from an EMBL/GenBank/DDBJ whole genome shotgun (WGS) entry which is preliminary data.</text>
</comment>
<dbReference type="GO" id="GO:0016878">
    <property type="term" value="F:acid-thiol ligase activity"/>
    <property type="evidence" value="ECO:0007669"/>
    <property type="project" value="TreeGrafter"/>
</dbReference>
<keyword evidence="1 4" id="KW-0436">Ligase</keyword>
<dbReference type="AlphaFoldDB" id="A0A7W9LZS4"/>
<dbReference type="RefSeq" id="WP_184918641.1">
    <property type="nucleotide sequence ID" value="NZ_JACHMO010000001.1"/>
</dbReference>
<organism evidence="4 5">
    <name type="scientific">Saccharothrix ecbatanensis</name>
    <dbReference type="NCBI Taxonomy" id="1105145"/>
    <lineage>
        <taxon>Bacteria</taxon>
        <taxon>Bacillati</taxon>
        <taxon>Actinomycetota</taxon>
        <taxon>Actinomycetes</taxon>
        <taxon>Pseudonocardiales</taxon>
        <taxon>Pseudonocardiaceae</taxon>
        <taxon>Saccharothrix</taxon>
    </lineage>
</organism>
<dbReference type="Proteomes" id="UP000552097">
    <property type="component" value="Unassembled WGS sequence"/>
</dbReference>
<feature type="domain" description="AMP-dependent synthetase/ligase" evidence="2">
    <location>
        <begin position="13"/>
        <end position="344"/>
    </location>
</feature>
<evidence type="ECO:0000256" key="1">
    <source>
        <dbReference type="ARBA" id="ARBA00022598"/>
    </source>
</evidence>
<evidence type="ECO:0000259" key="2">
    <source>
        <dbReference type="Pfam" id="PF00501"/>
    </source>
</evidence>
<dbReference type="Gene3D" id="3.40.50.12780">
    <property type="entry name" value="N-terminal domain of ligase-like"/>
    <property type="match status" value="1"/>
</dbReference>
<sequence length="483" mass="51671">MNLVYAMRAGAAAGGWLDRPAYEVDGAVLTHIDVYAGAARVAGGLVRAGVQVGDRVAVVLDDGPDFVLTFLAAVHLGAVAVPINPRLHHDERHRVLGLAQPALVVCRPGDRRSLSGFPVTVFAELEGAQPIPPAPRAADQQAYAMFTSGTTGVPRLCPQLHGDAIIHHRTFAVPALGLGPDDVVHSVSKLYFAYGLGNSLLYPLMSGSRVVLNPNPPQVEDVLAIVAKHDVTALFAVPTFYSKLVAHPDRDRLAGLRIAAAGGEVLGTALEERLMEVLGDRLLNGIGSTEVGQAFTHNTPGARRVGTVGRALPPFEVRVVDDQSDPVEPDEVGRLQVRGPTITVGVGEDGEAERTRDWYATGDLASIDADGFIRVNGRLDDIENVGGIKVHPLEVEHLLGSHPLVREVAACAVADDDGTVRLRAYVVRVDSPVGDDELEDDLTDLARRHLTAYKVPRQVVFVESLPRTGSGKLRRSVVREWKP</sequence>
<dbReference type="InterPro" id="IPR045851">
    <property type="entry name" value="AMP-bd_C_sf"/>
</dbReference>
<dbReference type="InterPro" id="IPR000873">
    <property type="entry name" value="AMP-dep_synth/lig_dom"/>
</dbReference>
<evidence type="ECO:0000259" key="3">
    <source>
        <dbReference type="Pfam" id="PF13193"/>
    </source>
</evidence>
<evidence type="ECO:0000313" key="5">
    <source>
        <dbReference type="Proteomes" id="UP000552097"/>
    </source>
</evidence>
<evidence type="ECO:0000313" key="4">
    <source>
        <dbReference type="EMBL" id="MBB5802121.1"/>
    </source>
</evidence>
<dbReference type="InterPro" id="IPR025110">
    <property type="entry name" value="AMP-bd_C"/>
</dbReference>